<dbReference type="EMBL" id="CM026422">
    <property type="protein sequence ID" value="KAG0586292.1"/>
    <property type="molecule type" value="Genomic_DNA"/>
</dbReference>
<keyword evidence="1" id="KW-0732">Signal</keyword>
<name>A0A8T0IT03_CERPU</name>
<feature type="chain" id="PRO_5035911614" description="Secreted protein" evidence="1">
    <location>
        <begin position="23"/>
        <end position="105"/>
    </location>
</feature>
<evidence type="ECO:0000256" key="1">
    <source>
        <dbReference type="SAM" id="SignalP"/>
    </source>
</evidence>
<organism evidence="2 3">
    <name type="scientific">Ceratodon purpureus</name>
    <name type="common">Fire moss</name>
    <name type="synonym">Dicranum purpureum</name>
    <dbReference type="NCBI Taxonomy" id="3225"/>
    <lineage>
        <taxon>Eukaryota</taxon>
        <taxon>Viridiplantae</taxon>
        <taxon>Streptophyta</taxon>
        <taxon>Embryophyta</taxon>
        <taxon>Bryophyta</taxon>
        <taxon>Bryophytina</taxon>
        <taxon>Bryopsida</taxon>
        <taxon>Dicranidae</taxon>
        <taxon>Pseudoditrichales</taxon>
        <taxon>Ditrichaceae</taxon>
        <taxon>Ceratodon</taxon>
    </lineage>
</organism>
<gene>
    <name evidence="2" type="ORF">KC19_2G079600</name>
</gene>
<evidence type="ECO:0000313" key="3">
    <source>
        <dbReference type="Proteomes" id="UP000822688"/>
    </source>
</evidence>
<evidence type="ECO:0000313" key="2">
    <source>
        <dbReference type="EMBL" id="KAG0586292.1"/>
    </source>
</evidence>
<dbReference type="AlphaFoldDB" id="A0A8T0IT03"/>
<sequence length="105" mass="12273">MRVGRDLLLLFFPSLLIAPVCRFDCERCESFGRGTKSRSHGERRWKPGKGRVRVPETHPFSWGKCCFGYAFPFTFLPTVSAPFTTSSAERHRLCMWLQFYQLTNY</sequence>
<keyword evidence="3" id="KW-1185">Reference proteome</keyword>
<feature type="signal peptide" evidence="1">
    <location>
        <begin position="1"/>
        <end position="22"/>
    </location>
</feature>
<protein>
    <recommendedName>
        <fullName evidence="4">Secreted protein</fullName>
    </recommendedName>
</protein>
<comment type="caution">
    <text evidence="2">The sequence shown here is derived from an EMBL/GenBank/DDBJ whole genome shotgun (WGS) entry which is preliminary data.</text>
</comment>
<accession>A0A8T0IT03</accession>
<dbReference type="Proteomes" id="UP000822688">
    <property type="component" value="Chromosome 2"/>
</dbReference>
<reference evidence="2" key="1">
    <citation type="submission" date="2020-06" db="EMBL/GenBank/DDBJ databases">
        <title>WGS assembly of Ceratodon purpureus strain R40.</title>
        <authorList>
            <person name="Carey S.B."/>
            <person name="Jenkins J."/>
            <person name="Shu S."/>
            <person name="Lovell J.T."/>
            <person name="Sreedasyam A."/>
            <person name="Maumus F."/>
            <person name="Tiley G.P."/>
            <person name="Fernandez-Pozo N."/>
            <person name="Barry K."/>
            <person name="Chen C."/>
            <person name="Wang M."/>
            <person name="Lipzen A."/>
            <person name="Daum C."/>
            <person name="Saski C.A."/>
            <person name="Payton A.C."/>
            <person name="Mcbreen J.C."/>
            <person name="Conrad R.E."/>
            <person name="Kollar L.M."/>
            <person name="Olsson S."/>
            <person name="Huttunen S."/>
            <person name="Landis J.B."/>
            <person name="Wickett N.J."/>
            <person name="Johnson M.G."/>
            <person name="Rensing S.A."/>
            <person name="Grimwood J."/>
            <person name="Schmutz J."/>
            <person name="Mcdaniel S.F."/>
        </authorList>
    </citation>
    <scope>NUCLEOTIDE SEQUENCE</scope>
    <source>
        <strain evidence="2">R40</strain>
    </source>
</reference>
<proteinExistence type="predicted"/>
<evidence type="ECO:0008006" key="4">
    <source>
        <dbReference type="Google" id="ProtNLM"/>
    </source>
</evidence>